<sequence>MHNGWQLDGDILTGPHGQIFSLHTLLAHHLNHVSGQLDLALPKWRGWRFRQQRLIPPGQTFASGGLAPHTILAIARELRAGLPGNG</sequence>
<protein>
    <submittedName>
        <fullName evidence="1">Uncharacterized protein</fullName>
    </submittedName>
</protein>
<accession>A0A4R3YX48</accession>
<dbReference type="AlphaFoldDB" id="A0A4R3YX48"/>
<comment type="caution">
    <text evidence="1">The sequence shown here is derived from an EMBL/GenBank/DDBJ whole genome shotgun (WGS) entry which is preliminary data.</text>
</comment>
<gene>
    <name evidence="1" type="ORF">EC912_101762</name>
</gene>
<dbReference type="Proteomes" id="UP000295645">
    <property type="component" value="Unassembled WGS sequence"/>
</dbReference>
<evidence type="ECO:0000313" key="2">
    <source>
        <dbReference type="Proteomes" id="UP000295645"/>
    </source>
</evidence>
<dbReference type="EMBL" id="SMCS01000001">
    <property type="protein sequence ID" value="TCV97745.1"/>
    <property type="molecule type" value="Genomic_DNA"/>
</dbReference>
<keyword evidence="2" id="KW-1185">Reference proteome</keyword>
<proteinExistence type="predicted"/>
<name>A0A4R3YX48_9GAMM</name>
<organism evidence="1 2">
    <name type="scientific">Luteibacter rhizovicinus</name>
    <dbReference type="NCBI Taxonomy" id="242606"/>
    <lineage>
        <taxon>Bacteria</taxon>
        <taxon>Pseudomonadati</taxon>
        <taxon>Pseudomonadota</taxon>
        <taxon>Gammaproteobacteria</taxon>
        <taxon>Lysobacterales</taxon>
        <taxon>Rhodanobacteraceae</taxon>
        <taxon>Luteibacter</taxon>
    </lineage>
</organism>
<reference evidence="1 2" key="1">
    <citation type="submission" date="2019-03" db="EMBL/GenBank/DDBJ databases">
        <title>Above-ground endophytic microbial communities from plants in different locations in the United States.</title>
        <authorList>
            <person name="Frank C."/>
        </authorList>
    </citation>
    <scope>NUCLEOTIDE SEQUENCE [LARGE SCALE GENOMIC DNA]</scope>
    <source>
        <strain evidence="1 2">LP_13_YM</strain>
    </source>
</reference>
<evidence type="ECO:0000313" key="1">
    <source>
        <dbReference type="EMBL" id="TCV97745.1"/>
    </source>
</evidence>